<sequence length="78" mass="8481">MHAPRERRSCGRPHPPRRRRIEIHATAGPLGADRPADCYVLVGDDDASVLTDLMAAVPSGWVLLSVDVVPDPGESQNR</sequence>
<dbReference type="Proteomes" id="UP001482520">
    <property type="component" value="Unassembled WGS sequence"/>
</dbReference>
<protein>
    <submittedName>
        <fullName evidence="2">Uncharacterized protein</fullName>
    </submittedName>
</protein>
<keyword evidence="3" id="KW-1185">Reference proteome</keyword>
<feature type="compositionally biased region" description="Basic residues" evidence="1">
    <location>
        <begin position="10"/>
        <end position="21"/>
    </location>
</feature>
<gene>
    <name evidence="2" type="ORF">V6R90_17360</name>
</gene>
<evidence type="ECO:0000313" key="3">
    <source>
        <dbReference type="Proteomes" id="UP001482520"/>
    </source>
</evidence>
<name>A0ABV1P2R9_9ACTN</name>
<dbReference type="EMBL" id="JBEGDP010000027">
    <property type="protein sequence ID" value="MEQ7849051.1"/>
    <property type="molecule type" value="Genomic_DNA"/>
</dbReference>
<organism evidence="2 3">
    <name type="scientific">Nocardioides kribbensis</name>
    <dbReference type="NCBI Taxonomy" id="305517"/>
    <lineage>
        <taxon>Bacteria</taxon>
        <taxon>Bacillati</taxon>
        <taxon>Actinomycetota</taxon>
        <taxon>Actinomycetes</taxon>
        <taxon>Propionibacteriales</taxon>
        <taxon>Nocardioidaceae</taxon>
        <taxon>Nocardioides</taxon>
    </lineage>
</organism>
<proteinExistence type="predicted"/>
<dbReference type="RefSeq" id="WP_349805407.1">
    <property type="nucleotide sequence ID" value="NZ_JBEGDP010000027.1"/>
</dbReference>
<reference evidence="2 3" key="1">
    <citation type="submission" date="2024-02" db="EMBL/GenBank/DDBJ databases">
        <title>Full genome sequence of Nocardioides kribbensis.</title>
        <authorList>
            <person name="Poletto B.L."/>
            <person name="Silva G."/>
            <person name="Galante D."/>
            <person name="Campos K.R."/>
            <person name="Santos M.B.N."/>
            <person name="Sacchi C.T."/>
        </authorList>
    </citation>
    <scope>NUCLEOTIDE SEQUENCE [LARGE SCALE GENOMIC DNA]</scope>
    <source>
        <strain evidence="2 3">O4R</strain>
    </source>
</reference>
<evidence type="ECO:0000256" key="1">
    <source>
        <dbReference type="SAM" id="MobiDB-lite"/>
    </source>
</evidence>
<evidence type="ECO:0000313" key="2">
    <source>
        <dbReference type="EMBL" id="MEQ7849051.1"/>
    </source>
</evidence>
<accession>A0ABV1P2R9</accession>
<comment type="caution">
    <text evidence="2">The sequence shown here is derived from an EMBL/GenBank/DDBJ whole genome shotgun (WGS) entry which is preliminary data.</text>
</comment>
<feature type="region of interest" description="Disordered" evidence="1">
    <location>
        <begin position="1"/>
        <end position="27"/>
    </location>
</feature>